<proteinExistence type="predicted"/>
<dbReference type="EMBL" id="MN740717">
    <property type="protein sequence ID" value="QHS80740.1"/>
    <property type="molecule type" value="Genomic_DNA"/>
</dbReference>
<reference evidence="1" key="1">
    <citation type="journal article" date="2020" name="Nature">
        <title>Giant virus diversity and host interactions through global metagenomics.</title>
        <authorList>
            <person name="Schulz F."/>
            <person name="Roux S."/>
            <person name="Paez-Espino D."/>
            <person name="Jungbluth S."/>
            <person name="Walsh D.A."/>
            <person name="Denef V.J."/>
            <person name="McMahon K.D."/>
            <person name="Konstantinidis K.T."/>
            <person name="Eloe-Fadrosh E.A."/>
            <person name="Kyrpides N.C."/>
            <person name="Woyke T."/>
        </authorList>
    </citation>
    <scope>NUCLEOTIDE SEQUENCE</scope>
    <source>
        <strain evidence="1">GVMAG-S-1091796-13</strain>
    </source>
</reference>
<organism evidence="1">
    <name type="scientific">viral metagenome</name>
    <dbReference type="NCBI Taxonomy" id="1070528"/>
    <lineage>
        <taxon>unclassified sequences</taxon>
        <taxon>metagenomes</taxon>
        <taxon>organismal metagenomes</taxon>
    </lineage>
</organism>
<dbReference type="AlphaFoldDB" id="A0A6C0AMR3"/>
<protein>
    <submittedName>
        <fullName evidence="1">Uncharacterized protein</fullName>
    </submittedName>
</protein>
<accession>A0A6C0AMR3</accession>
<evidence type="ECO:0000313" key="1">
    <source>
        <dbReference type="EMBL" id="QHS80740.1"/>
    </source>
</evidence>
<sequence length="79" mass="9507">MTKPIKFVQFDLTINKIFYTYSNTEYCRLPIDSILLKKNSNQMSEAEWSQHRIDLLNYKYSEMIVHKDNVTSIFLRKIV</sequence>
<name>A0A6C0AMR3_9ZZZZ</name>